<proteinExistence type="predicted"/>
<dbReference type="Proteomes" id="UP000816034">
    <property type="component" value="Unassembled WGS sequence"/>
</dbReference>
<dbReference type="RefSeq" id="XP_044547967.1">
    <property type="nucleotide sequence ID" value="XM_044695246.1"/>
</dbReference>
<name>A0AA88GQG6_NAELO</name>
<keyword evidence="2" id="KW-1185">Reference proteome</keyword>
<gene>
    <name evidence="1" type="ORF">C9374_005490</name>
</gene>
<dbReference type="EMBL" id="PYSW02000024">
    <property type="protein sequence ID" value="KAG2382288.1"/>
    <property type="molecule type" value="Genomic_DNA"/>
</dbReference>
<organism evidence="1 2">
    <name type="scientific">Naegleria lovaniensis</name>
    <name type="common">Amoeba</name>
    <dbReference type="NCBI Taxonomy" id="51637"/>
    <lineage>
        <taxon>Eukaryota</taxon>
        <taxon>Discoba</taxon>
        <taxon>Heterolobosea</taxon>
        <taxon>Tetramitia</taxon>
        <taxon>Eutetramitia</taxon>
        <taxon>Vahlkampfiidae</taxon>
        <taxon>Naegleria</taxon>
    </lineage>
</organism>
<sequence>MSGEAFGLFSSAMKEKKSSKSKSRASSFANVMLEIEPLIKVQPADDGTLSDFINEFKQADELPQGLSSKTKAFHVFEPEYYINRVKGIESEMVDAIRRRMVPDAKRKITQHVNTYNVLSCDKLEWKVLIAKLEKSAAPESKKVLSYRVRDRGLEAGSTRKGKKYEVSWQNNSPNTFLPVLDNDRYWWGYAWEHMSLKWRAMTSKTAPPSSSKTIAITITEIIILHMCSKIIYCSNHSMDCH</sequence>
<comment type="caution">
    <text evidence="1">The sequence shown here is derived from an EMBL/GenBank/DDBJ whole genome shotgun (WGS) entry which is preliminary data.</text>
</comment>
<protein>
    <submittedName>
        <fullName evidence="1">Uncharacterized protein</fullName>
    </submittedName>
</protein>
<dbReference type="AlphaFoldDB" id="A0AA88GQG6"/>
<evidence type="ECO:0000313" key="2">
    <source>
        <dbReference type="Proteomes" id="UP000816034"/>
    </source>
</evidence>
<dbReference type="GeneID" id="68097945"/>
<accession>A0AA88GQG6</accession>
<reference evidence="1 2" key="1">
    <citation type="journal article" date="2018" name="BMC Genomics">
        <title>The genome of Naegleria lovaniensis, the basis for a comparative approach to unravel pathogenicity factors of the human pathogenic amoeba N. fowleri.</title>
        <authorList>
            <person name="Liechti N."/>
            <person name="Schurch N."/>
            <person name="Bruggmann R."/>
            <person name="Wittwer M."/>
        </authorList>
    </citation>
    <scope>NUCLEOTIDE SEQUENCE [LARGE SCALE GENOMIC DNA]</scope>
    <source>
        <strain evidence="1 2">ATCC 30569</strain>
    </source>
</reference>
<evidence type="ECO:0000313" key="1">
    <source>
        <dbReference type="EMBL" id="KAG2382288.1"/>
    </source>
</evidence>